<evidence type="ECO:0000313" key="1">
    <source>
        <dbReference type="EMBL" id="MFD0835913.1"/>
    </source>
</evidence>
<protein>
    <recommendedName>
        <fullName evidence="3">DUF5018 domain-containing protein</fullName>
    </recommendedName>
</protein>
<gene>
    <name evidence="1" type="ORF">ACFQ0I_09070</name>
</gene>
<keyword evidence="2" id="KW-1185">Reference proteome</keyword>
<sequence length="135" mass="14938">MKNNIKYLGLFAIVLFFFSCSEESNFKEPDIDLVPVYAITNIVGTNAPYAINIYREKPLIIVYTTSVNPISYTATGYTDNSTESSYDITVNRVSENETIKYTITADKATGVGNLTVVGASTTAYTIKVTEKEVYN</sequence>
<proteinExistence type="predicted"/>
<organism evidence="1 2">
    <name type="scientific">Mariniflexile aquimaris</name>
    <dbReference type="NCBI Taxonomy" id="881009"/>
    <lineage>
        <taxon>Bacteria</taxon>
        <taxon>Pseudomonadati</taxon>
        <taxon>Bacteroidota</taxon>
        <taxon>Flavobacteriia</taxon>
        <taxon>Flavobacteriales</taxon>
        <taxon>Flavobacteriaceae</taxon>
        <taxon>Mariniflexile</taxon>
    </lineage>
</organism>
<comment type="caution">
    <text evidence="1">The sequence shown here is derived from an EMBL/GenBank/DDBJ whole genome shotgun (WGS) entry which is preliminary data.</text>
</comment>
<dbReference type="RefSeq" id="WP_379941461.1">
    <property type="nucleotide sequence ID" value="NZ_JBHTIB010000012.1"/>
</dbReference>
<dbReference type="EMBL" id="JBHTIB010000012">
    <property type="protein sequence ID" value="MFD0835913.1"/>
    <property type="molecule type" value="Genomic_DNA"/>
</dbReference>
<dbReference type="PROSITE" id="PS51257">
    <property type="entry name" value="PROKAR_LIPOPROTEIN"/>
    <property type="match status" value="1"/>
</dbReference>
<accession>A0ABW3BT99</accession>
<reference evidence="2" key="1">
    <citation type="journal article" date="2019" name="Int. J. Syst. Evol. Microbiol.">
        <title>The Global Catalogue of Microorganisms (GCM) 10K type strain sequencing project: providing services to taxonomists for standard genome sequencing and annotation.</title>
        <authorList>
            <consortium name="The Broad Institute Genomics Platform"/>
            <consortium name="The Broad Institute Genome Sequencing Center for Infectious Disease"/>
            <person name="Wu L."/>
            <person name="Ma J."/>
        </authorList>
    </citation>
    <scope>NUCLEOTIDE SEQUENCE [LARGE SCALE GENOMIC DNA]</scope>
    <source>
        <strain evidence="2">CCUG 60529</strain>
    </source>
</reference>
<name>A0ABW3BT99_9FLAO</name>
<evidence type="ECO:0008006" key="3">
    <source>
        <dbReference type="Google" id="ProtNLM"/>
    </source>
</evidence>
<evidence type="ECO:0000313" key="2">
    <source>
        <dbReference type="Proteomes" id="UP001597011"/>
    </source>
</evidence>
<dbReference type="Proteomes" id="UP001597011">
    <property type="component" value="Unassembled WGS sequence"/>
</dbReference>